<evidence type="ECO:0000256" key="11">
    <source>
        <dbReference type="ARBA" id="ARBA00023264"/>
    </source>
</evidence>
<dbReference type="GO" id="GO:0004608">
    <property type="term" value="F:phosphatidylethanolamine N-methyltransferase activity"/>
    <property type="evidence" value="ECO:0007669"/>
    <property type="project" value="UniProtKB-UniRule"/>
</dbReference>
<dbReference type="PANTHER" id="PTHR32138:SF0">
    <property type="entry name" value="PHOSPHATIDYLETHANOLAMINE N-METHYLTRANSFERASE"/>
    <property type="match status" value="1"/>
</dbReference>
<evidence type="ECO:0000256" key="12">
    <source>
        <dbReference type="HAMAP-Rule" id="MF_03217"/>
    </source>
</evidence>
<evidence type="ECO:0000256" key="6">
    <source>
        <dbReference type="ARBA" id="ARBA00022692"/>
    </source>
</evidence>
<evidence type="ECO:0000256" key="1">
    <source>
        <dbReference type="ARBA" id="ARBA00004127"/>
    </source>
</evidence>
<reference evidence="15 16" key="1">
    <citation type="submission" date="2014-09" db="EMBL/GenBank/DDBJ databases">
        <authorList>
            <person name="Ellenberger Sabrina"/>
        </authorList>
    </citation>
    <scope>NUCLEOTIDE SEQUENCE [LARGE SCALE GENOMIC DNA]</scope>
    <source>
        <strain evidence="15 16">CBS 412.66</strain>
    </source>
</reference>
<dbReference type="OrthoDB" id="4583at2759"/>
<dbReference type="HAMAP" id="MF_03217">
    <property type="entry name" value="PEMT"/>
    <property type="match status" value="1"/>
</dbReference>
<evidence type="ECO:0000256" key="5">
    <source>
        <dbReference type="ARBA" id="ARBA00022691"/>
    </source>
</evidence>
<evidence type="ECO:0000256" key="3">
    <source>
        <dbReference type="ARBA" id="ARBA00022603"/>
    </source>
</evidence>
<feature type="compositionally biased region" description="Acidic residues" evidence="14">
    <location>
        <begin position="71"/>
        <end position="87"/>
    </location>
</feature>
<organism evidence="15 16">
    <name type="scientific">Parasitella parasitica</name>
    <dbReference type="NCBI Taxonomy" id="35722"/>
    <lineage>
        <taxon>Eukaryota</taxon>
        <taxon>Fungi</taxon>
        <taxon>Fungi incertae sedis</taxon>
        <taxon>Mucoromycota</taxon>
        <taxon>Mucoromycotina</taxon>
        <taxon>Mucoromycetes</taxon>
        <taxon>Mucorales</taxon>
        <taxon>Mucorineae</taxon>
        <taxon>Mucoraceae</taxon>
        <taxon>Parasitella</taxon>
    </lineage>
</organism>
<proteinExistence type="inferred from homology"/>
<feature type="region of interest" description="Disordered" evidence="14">
    <location>
        <begin position="749"/>
        <end position="772"/>
    </location>
</feature>
<feature type="compositionally biased region" description="Polar residues" evidence="14">
    <location>
        <begin position="53"/>
        <end position="69"/>
    </location>
</feature>
<evidence type="ECO:0000256" key="14">
    <source>
        <dbReference type="SAM" id="MobiDB-lite"/>
    </source>
</evidence>
<comment type="function">
    <text evidence="12 13">Catalyzes the first step of the methylation pathway of phosphatidylcholine biosynthesis, the SAM-dependent methylation of phosphatidylethanolamine (PE) to phosphatidylmonomethylethanolamine (PMME).</text>
</comment>
<keyword evidence="8 12" id="KW-0443">Lipid metabolism</keyword>
<comment type="caution">
    <text evidence="12 13">Lacks conserved residue(s) required for the propagation of feature annotation.</text>
</comment>
<dbReference type="EMBL" id="LN733911">
    <property type="protein sequence ID" value="CEP18828.1"/>
    <property type="molecule type" value="Genomic_DNA"/>
</dbReference>
<evidence type="ECO:0000256" key="10">
    <source>
        <dbReference type="ARBA" id="ARBA00023209"/>
    </source>
</evidence>
<dbReference type="EC" id="2.1.1.17" evidence="12 13"/>
<evidence type="ECO:0000256" key="2">
    <source>
        <dbReference type="ARBA" id="ARBA00022516"/>
    </source>
</evidence>
<dbReference type="PROSITE" id="PS51598">
    <property type="entry name" value="SAM_CHO2"/>
    <property type="match status" value="1"/>
</dbReference>
<evidence type="ECO:0000256" key="9">
    <source>
        <dbReference type="ARBA" id="ARBA00023136"/>
    </source>
</evidence>
<keyword evidence="9 12" id="KW-0472">Membrane</keyword>
<keyword evidence="12 13" id="KW-0256">Endoplasmic reticulum</keyword>
<keyword evidence="2 12" id="KW-0444">Lipid biosynthesis</keyword>
<feature type="transmembrane region" description="Helical" evidence="12 13">
    <location>
        <begin position="265"/>
        <end position="286"/>
    </location>
</feature>
<evidence type="ECO:0000313" key="15">
    <source>
        <dbReference type="EMBL" id="CEP18828.1"/>
    </source>
</evidence>
<protein>
    <recommendedName>
        <fullName evidence="12 13">Phosphatidylethanolamine N-methyltransferase</fullName>
        <shortName evidence="12">PE methyltransferase</shortName>
        <shortName evidence="12 13">PEAMT</shortName>
        <shortName evidence="12">PEMT</shortName>
        <ecNumber evidence="12 13">2.1.1.17</ecNumber>
    </recommendedName>
</protein>
<comment type="pathway">
    <text evidence="12 13">Phospholipid metabolism; phosphatidylcholine biosynthesis.</text>
</comment>
<comment type="catalytic activity">
    <reaction evidence="12 13">
        <text>a 1,2-diacyl-sn-glycero-3-phosphoethanolamine + S-adenosyl-L-methionine = a 1,2-diacyl-sn-glycero-3-phospho-N-methylethanolamine + S-adenosyl-L-homocysteine + H(+)</text>
        <dbReference type="Rhea" id="RHEA:11164"/>
        <dbReference type="ChEBI" id="CHEBI:15378"/>
        <dbReference type="ChEBI" id="CHEBI:57856"/>
        <dbReference type="ChEBI" id="CHEBI:59789"/>
        <dbReference type="ChEBI" id="CHEBI:64573"/>
        <dbReference type="ChEBI" id="CHEBI:64612"/>
        <dbReference type="EC" id="2.1.1.17"/>
    </reaction>
</comment>
<keyword evidence="4 12" id="KW-0808">Transferase</keyword>
<dbReference type="PIRSF" id="PIRSF000383">
    <property type="entry name" value="PEAMT"/>
    <property type="match status" value="1"/>
</dbReference>
<keyword evidence="6 12" id="KW-0812">Transmembrane</keyword>
<evidence type="ECO:0000256" key="7">
    <source>
        <dbReference type="ARBA" id="ARBA00022989"/>
    </source>
</evidence>
<feature type="transmembrane region" description="Helical" evidence="12 13">
    <location>
        <begin position="358"/>
        <end position="379"/>
    </location>
</feature>
<comment type="similarity">
    <text evidence="12 13">Belongs to the class VI-like SAM-binding methyltransferase superfamily. CHO2 family.</text>
</comment>
<dbReference type="GO" id="GO:0006656">
    <property type="term" value="P:phosphatidylcholine biosynthetic process"/>
    <property type="evidence" value="ECO:0007669"/>
    <property type="project" value="UniProtKB-UniRule"/>
</dbReference>
<keyword evidence="7 12" id="KW-1133">Transmembrane helix</keyword>
<dbReference type="PANTHER" id="PTHR32138">
    <property type="entry name" value="PHOSPHATIDYLETHANOLAMINE N-METHYLTRANSFERASE"/>
    <property type="match status" value="1"/>
</dbReference>
<feature type="compositionally biased region" description="Low complexity" evidence="14">
    <location>
        <begin position="1005"/>
        <end position="1016"/>
    </location>
</feature>
<dbReference type="InterPro" id="IPR016219">
    <property type="entry name" value="Phosphatid-EA_MeTrfase_fun"/>
</dbReference>
<dbReference type="UniPathway" id="UPA00753"/>
<dbReference type="STRING" id="35722.A0A0B7NU79"/>
<dbReference type="Gene3D" id="2.60.40.2840">
    <property type="match status" value="1"/>
</dbReference>
<sequence>MGFFGLKRREKKASAGCCIQKIASVKGQVMNDKLADKGIKSLERKSRIDRSPYGNSSEEQSNFNVISNQEVPEEESSEEESSEEELPREEVSGAHKDAKKFKTLIKATATSTSSAKSADINTARDSSNSKGKTPDGTVFRVPVTREMVQSLLDPKEPKSLFDVVTLATLSCEIALLFILPRKTSQYLFLALFLFWRLGYNVGLGILLKYQSDRRGLVRLAKKYRVFENPKGRKWLKKQLSVKMHQDYNFEASPIEYNTWLLFRQLVDLILMNDFGSYICFAIAWFNTNPQSSFFMDEQLRWIGGIFLILFNVWVKMDAQRVVKDFAWYWGDFFFLIEQSLTFDGVFEMAPHPMYSVGYIGYYGISLICASYTVLFVSIIAHALQMAFLVCVETPHIEKTYNPPATPKRQPLATESLDDDDATTLIKSVLSTNTYSNYFRRDLIVFKNFDLFQSSDLASGLVMVYAAVTPFLVQGKCGTIYAVLQAMFWRLFHSAGLGWLLHAQSKNKFFTRHFVKWGGGVNEAFQNWKRYFGVVSANRASGVNHPFHSIYNLSSCMTYISFIALCLKLYSLPTDWTYGMTLLRHTLGLAFVCLHVWTSVSTYEVLGDFGWFYGDFFLDDHPTRLLYTGIYRFLNNPEKIMGHAAFWGFSLITYNHYTFGLALFSQISNALFLQLVERPHMQKLYGDEIRKEAGLTKTLRHAAQIIPKNLPISVQQEIAKLVHEQAPNVGLDGAIKETIDEAEKVFASNKPHNFVSSSSDDDTGDNSSSSSNDEAYSLTLSHVRPTNKLAHNCFIIGERIKIDWVAPEYHGPKDWIGIYRITSNPSKQTTTISSHGKWYWTNADYAQEEDERVAVFPPDIPTKMHGTIVFSGPKLPWREGTYEIRYHHNNKHKVMARSIPFEIIGPTIPDPKDEDAIQRLLLRLVQNVLDNDPVKMPMSPIDKYSYLDEKTAAKVAYVIKLVFGIEFAWEVIVADAHVSRLSKRIQHALNALSPFSSQEKMRKKTSTGSISSSSMTSLSISPSNSVLDNNMHPTAIAMQQGSKLDSSYDIHEGQTIL</sequence>
<dbReference type="Proteomes" id="UP000054107">
    <property type="component" value="Unassembled WGS sequence"/>
</dbReference>
<evidence type="ECO:0000256" key="13">
    <source>
        <dbReference type="RuleBase" id="RU361122"/>
    </source>
</evidence>
<accession>A0A0B7NU79</accession>
<dbReference type="GO" id="GO:0032259">
    <property type="term" value="P:methylation"/>
    <property type="evidence" value="ECO:0007669"/>
    <property type="project" value="UniProtKB-KW"/>
</dbReference>
<dbReference type="GO" id="GO:0005789">
    <property type="term" value="C:endoplasmic reticulum membrane"/>
    <property type="evidence" value="ECO:0007669"/>
    <property type="project" value="UniProtKB-SubCell"/>
</dbReference>
<feature type="transmembrane region" description="Helical" evidence="12 13">
    <location>
        <begin position="186"/>
        <end position="207"/>
    </location>
</feature>
<keyword evidence="3 12" id="KW-0489">Methyltransferase</keyword>
<evidence type="ECO:0000313" key="16">
    <source>
        <dbReference type="Proteomes" id="UP000054107"/>
    </source>
</evidence>
<keyword evidence="11 12" id="KW-1208">Phospholipid metabolism</keyword>
<feature type="compositionally biased region" description="Basic and acidic residues" evidence="14">
    <location>
        <begin position="37"/>
        <end position="50"/>
    </location>
</feature>
<feature type="region of interest" description="Disordered" evidence="14">
    <location>
        <begin position="995"/>
        <end position="1016"/>
    </location>
</feature>
<gene>
    <name evidence="15" type="primary">PARPA_13136.1 scaffold 45923</name>
</gene>
<keyword evidence="5 12" id="KW-0949">S-adenosyl-L-methionine</keyword>
<feature type="compositionally biased region" description="Polar residues" evidence="14">
    <location>
        <begin position="119"/>
        <end position="131"/>
    </location>
</feature>
<dbReference type="Pfam" id="PF04191">
    <property type="entry name" value="PEMT"/>
    <property type="match status" value="2"/>
</dbReference>
<evidence type="ECO:0000256" key="4">
    <source>
        <dbReference type="ARBA" id="ARBA00022679"/>
    </source>
</evidence>
<feature type="region of interest" description="Disordered" evidence="14">
    <location>
        <begin position="115"/>
        <end position="137"/>
    </location>
</feature>
<dbReference type="AlphaFoldDB" id="A0A0B7NU79"/>
<dbReference type="InterPro" id="IPR007318">
    <property type="entry name" value="Phopholipid_MeTrfase"/>
</dbReference>
<feature type="transmembrane region" description="Helical" evidence="12 13">
    <location>
        <begin position="298"/>
        <end position="314"/>
    </location>
</feature>
<evidence type="ECO:0000256" key="8">
    <source>
        <dbReference type="ARBA" id="ARBA00023098"/>
    </source>
</evidence>
<keyword evidence="10 12" id="KW-0594">Phospholipid biosynthesis</keyword>
<feature type="region of interest" description="Disordered" evidence="14">
    <location>
        <begin position="37"/>
        <end position="94"/>
    </location>
</feature>
<keyword evidence="16" id="KW-1185">Reference proteome</keyword>
<name>A0A0B7NU79_9FUNG</name>
<comment type="subcellular location">
    <subcellularLocation>
        <location evidence="1">Endomembrane system</location>
        <topology evidence="1">Multi-pass membrane protein</topology>
    </subcellularLocation>
    <subcellularLocation>
        <location evidence="12 13">Endoplasmic reticulum membrane</location>
        <topology evidence="12 13">Multi-pass membrane protein</topology>
    </subcellularLocation>
</comment>